<dbReference type="EMBL" id="PSZO01000079">
    <property type="protein sequence ID" value="TCG10288.1"/>
    <property type="molecule type" value="Genomic_DNA"/>
</dbReference>
<sequence length="376" mass="45069">NSELFLIMEAKVKKMSIYQHWIVVFEKMGIKFETSKINFTSRSGILKMELIDDRFKYLSKGQKDILNIQLRMASIQDSFSKEKNNVLIIDDYGETFDKIKYNIFIRKIEDIRQYFKVTILLFTHDYGIINLLKYMKDIREKHFYTLTKSTFKKHDPVTFEKHSELMQILSTYKKDELFNWPDFLFLLRIFAKHEIATTPNVKVGIKTKNIASLMPETNNYFHDRFNTINQEVHTGILNWVINNLLIISTNSQIKNNNLNNRKKIEKAFGNLEDIKKYKLAPKTYKSKFEVIDIFGNSLYRRIKLERWCFELLKTREHKMPLVFKEIFIRLDEYNNLHNFEYEIALINQQIHVESTNSFVYSDELKTRNFPLVKKII</sequence>
<accession>A0A4V6N9J3</accession>
<organism evidence="1 2">
    <name type="scientific">Mycoplasma marinum</name>
    <dbReference type="NCBI Taxonomy" id="1937190"/>
    <lineage>
        <taxon>Bacteria</taxon>
        <taxon>Bacillati</taxon>
        <taxon>Mycoplasmatota</taxon>
        <taxon>Mollicutes</taxon>
        <taxon>Mycoplasmataceae</taxon>
        <taxon>Mycoplasma</taxon>
    </lineage>
</organism>
<reference evidence="1 2" key="1">
    <citation type="submission" date="2018-02" db="EMBL/GenBank/DDBJ databases">
        <title>Mycoplasma marinum and Mycoplasma todarodis sp. nov., moderately halophilic and psychrotolerant mycoplasmas isolated from cephalopods.</title>
        <authorList>
            <person name="Viver T."/>
        </authorList>
    </citation>
    <scope>NUCLEOTIDE SEQUENCE [LARGE SCALE GENOMIC DNA]</scope>
    <source>
        <strain evidence="1 2">PE</strain>
    </source>
</reference>
<evidence type="ECO:0000313" key="1">
    <source>
        <dbReference type="EMBL" id="TCG10288.1"/>
    </source>
</evidence>
<dbReference type="AlphaFoldDB" id="A0A4V6N9J3"/>
<proteinExistence type="predicted"/>
<feature type="non-terminal residue" evidence="1">
    <location>
        <position position="376"/>
    </location>
</feature>
<feature type="non-terminal residue" evidence="1">
    <location>
        <position position="1"/>
    </location>
</feature>
<evidence type="ECO:0000313" key="2">
    <source>
        <dbReference type="Proteomes" id="UP000294192"/>
    </source>
</evidence>
<gene>
    <name evidence="1" type="ORF">C4B24_04900</name>
</gene>
<name>A0A4V6N9J3_9MOLU</name>
<comment type="caution">
    <text evidence="1">The sequence shown here is derived from an EMBL/GenBank/DDBJ whole genome shotgun (WGS) entry which is preliminary data.</text>
</comment>
<protein>
    <submittedName>
        <fullName evidence="1">Uncharacterized protein</fullName>
    </submittedName>
</protein>
<dbReference type="RefSeq" id="WP_168388376.1">
    <property type="nucleotide sequence ID" value="NZ_PSZO01000079.1"/>
</dbReference>
<dbReference type="Proteomes" id="UP000294192">
    <property type="component" value="Unassembled WGS sequence"/>
</dbReference>
<keyword evidence="2" id="KW-1185">Reference proteome</keyword>